<evidence type="ECO:0000259" key="1">
    <source>
        <dbReference type="Pfam" id="PF13360"/>
    </source>
</evidence>
<proteinExistence type="predicted"/>
<dbReference type="InterPro" id="IPR015943">
    <property type="entry name" value="WD40/YVTN_repeat-like_dom_sf"/>
</dbReference>
<feature type="domain" description="Pyrrolo-quinoline quinone repeat" evidence="1">
    <location>
        <begin position="106"/>
        <end position="174"/>
    </location>
</feature>
<evidence type="ECO:0000313" key="2">
    <source>
        <dbReference type="EMBL" id="SVB93424.1"/>
    </source>
</evidence>
<dbReference type="EMBL" id="UINC01064600">
    <property type="protein sequence ID" value="SVB93424.1"/>
    <property type="molecule type" value="Genomic_DNA"/>
</dbReference>
<organism evidence="2">
    <name type="scientific">marine metagenome</name>
    <dbReference type="NCBI Taxonomy" id="408172"/>
    <lineage>
        <taxon>unclassified sequences</taxon>
        <taxon>metagenomes</taxon>
        <taxon>ecological metagenomes</taxon>
    </lineage>
</organism>
<gene>
    <name evidence="2" type="ORF">METZ01_LOCUS246278</name>
</gene>
<dbReference type="InterPro" id="IPR011047">
    <property type="entry name" value="Quinoprotein_ADH-like_sf"/>
</dbReference>
<dbReference type="SUPFAM" id="SSF50998">
    <property type="entry name" value="Quinoprotein alcohol dehydrogenase-like"/>
    <property type="match status" value="1"/>
</dbReference>
<dbReference type="InterPro" id="IPR018391">
    <property type="entry name" value="PQQ_b-propeller_rpt"/>
</dbReference>
<name>A0A382I177_9ZZZZ</name>
<reference evidence="2" key="1">
    <citation type="submission" date="2018-05" db="EMBL/GenBank/DDBJ databases">
        <authorList>
            <person name="Lanie J.A."/>
            <person name="Ng W.-L."/>
            <person name="Kazmierczak K.M."/>
            <person name="Andrzejewski T.M."/>
            <person name="Davidsen T.M."/>
            <person name="Wayne K.J."/>
            <person name="Tettelin H."/>
            <person name="Glass J.I."/>
            <person name="Rusch D."/>
            <person name="Podicherti R."/>
            <person name="Tsui H.-C.T."/>
            <person name="Winkler M.E."/>
        </authorList>
    </citation>
    <scope>NUCLEOTIDE SEQUENCE</scope>
</reference>
<protein>
    <recommendedName>
        <fullName evidence="1">Pyrrolo-quinoline quinone repeat domain-containing protein</fullName>
    </recommendedName>
</protein>
<dbReference type="InterPro" id="IPR002372">
    <property type="entry name" value="PQQ_rpt_dom"/>
</dbReference>
<dbReference type="Gene3D" id="2.130.10.10">
    <property type="entry name" value="YVTN repeat-like/Quinoprotein amine dehydrogenase"/>
    <property type="match status" value="1"/>
</dbReference>
<dbReference type="Pfam" id="PF13360">
    <property type="entry name" value="PQQ_2"/>
    <property type="match status" value="2"/>
</dbReference>
<dbReference type="AlphaFoldDB" id="A0A382I177"/>
<sequence>MSTRIGFLLMFSFFLSMLVHADWLQLQGNAQRSGNVPGEVLKGSLGLMAAIPLTDGVQAAPVVADGVVYVLDGSGVVHAIDAKTFKEKWRFATEGGVGNCNNVAAPAVVGKYLHVGTMAGYYYVLSRETGKVVKRIDCKEPIFSAPAVGKGRVYFATLGARVFAVSPKGKVEWTWDFVKEVVGFKGNRWLGADWVKFRGDRVTWKDHFVCSRDISLVGKTVVMPAGGRTVFLEDAGEKPKLRKVAVIPQFAGTEFPATLGQSVDDAGNVYVQWHRRDNAGRVEKMRLVGDELQFDFVKGTQTDIRTPGMLNFAPVSIRGGDVYRVRP</sequence>
<dbReference type="SMART" id="SM00564">
    <property type="entry name" value="PQQ"/>
    <property type="match status" value="3"/>
</dbReference>
<dbReference type="PANTHER" id="PTHR34512">
    <property type="entry name" value="CELL SURFACE PROTEIN"/>
    <property type="match status" value="1"/>
</dbReference>
<accession>A0A382I177</accession>
<feature type="non-terminal residue" evidence="2">
    <location>
        <position position="327"/>
    </location>
</feature>
<feature type="domain" description="Pyrrolo-quinoline quinone repeat" evidence="1">
    <location>
        <begin position="53"/>
        <end position="97"/>
    </location>
</feature>
<dbReference type="PANTHER" id="PTHR34512:SF30">
    <property type="entry name" value="OUTER MEMBRANE PROTEIN ASSEMBLY FACTOR BAMB"/>
    <property type="match status" value="1"/>
</dbReference>